<evidence type="ECO:0000256" key="2">
    <source>
        <dbReference type="PROSITE-ProRule" id="PRU00504"/>
    </source>
</evidence>
<accession>A0A3D5Q9A4</accession>
<keyword evidence="1" id="KW-0677">Repeat</keyword>
<evidence type="ECO:0000313" key="5">
    <source>
        <dbReference type="Proteomes" id="UP000262325"/>
    </source>
</evidence>
<keyword evidence="3" id="KW-0732">Signal</keyword>
<evidence type="ECO:0000256" key="3">
    <source>
        <dbReference type="SAM" id="SignalP"/>
    </source>
</evidence>
<dbReference type="SUPFAM" id="SSF63825">
    <property type="entry name" value="YWTD domain"/>
    <property type="match status" value="1"/>
</dbReference>
<dbReference type="EMBL" id="DPPF01000021">
    <property type="protein sequence ID" value="HCW92240.1"/>
    <property type="molecule type" value="Genomic_DNA"/>
</dbReference>
<gene>
    <name evidence="4" type="ORF">DHM44_00995</name>
</gene>
<dbReference type="CDD" id="cd05819">
    <property type="entry name" value="NHL"/>
    <property type="match status" value="1"/>
</dbReference>
<feature type="chain" id="PRO_5017712820" description="NHL repeat containing protein" evidence="3">
    <location>
        <begin position="20"/>
        <end position="295"/>
    </location>
</feature>
<dbReference type="GO" id="GO:0008270">
    <property type="term" value="F:zinc ion binding"/>
    <property type="evidence" value="ECO:0007669"/>
    <property type="project" value="UniProtKB-KW"/>
</dbReference>
<protein>
    <recommendedName>
        <fullName evidence="6">NHL repeat containing protein</fullName>
    </recommendedName>
</protein>
<dbReference type="InterPro" id="IPR011042">
    <property type="entry name" value="6-blade_b-propeller_TolB-like"/>
</dbReference>
<dbReference type="Pfam" id="PF01436">
    <property type="entry name" value="NHL"/>
    <property type="match status" value="1"/>
</dbReference>
<dbReference type="AlphaFoldDB" id="A0A3D5Q9A4"/>
<feature type="signal peptide" evidence="3">
    <location>
        <begin position="1"/>
        <end position="19"/>
    </location>
</feature>
<evidence type="ECO:0000256" key="1">
    <source>
        <dbReference type="ARBA" id="ARBA00022737"/>
    </source>
</evidence>
<reference evidence="4 5" key="1">
    <citation type="journal article" date="2018" name="Nat. Biotechnol.">
        <title>A standardized bacterial taxonomy based on genome phylogeny substantially revises the tree of life.</title>
        <authorList>
            <person name="Parks D.H."/>
            <person name="Chuvochina M."/>
            <person name="Waite D.W."/>
            <person name="Rinke C."/>
            <person name="Skarshewski A."/>
            <person name="Chaumeil P.A."/>
            <person name="Hugenholtz P."/>
        </authorList>
    </citation>
    <scope>NUCLEOTIDE SEQUENCE [LARGE SCALE GENOMIC DNA]</scope>
    <source>
        <strain evidence="4">UBA8672</strain>
    </source>
</reference>
<evidence type="ECO:0000313" key="4">
    <source>
        <dbReference type="EMBL" id="HCW92240.1"/>
    </source>
</evidence>
<dbReference type="Proteomes" id="UP000262325">
    <property type="component" value="Unassembled WGS sequence"/>
</dbReference>
<evidence type="ECO:0008006" key="6">
    <source>
        <dbReference type="Google" id="ProtNLM"/>
    </source>
</evidence>
<proteinExistence type="predicted"/>
<name>A0A3D5Q9A4_FLESI</name>
<dbReference type="InterPro" id="IPR050952">
    <property type="entry name" value="TRIM-NHL_E3_ligases"/>
</dbReference>
<sequence length="295" mass="32997">MKLFLQIILMALLSLNVYAAQIKAELVNTYEFGEKQAPADVVLNFSGEKIIGIYNAYSGNYLTYSNETLLNRHGSELLKGGNCFVRSGGFYYFCNNRRNSVDIFNGNFEIINSIKLPAKLKGEFDPTDLTVLGNKIYIADNDNHRIVAYSIKDESFSTIGKFGENRIEFWYPYSITAGSKGTLFISEVLGTRVQKINPPDDFNGFIGGWGVKAGEFYRPTGIALYNNQHLFVADGYTGLIQVMSKDGDFEGVLLDGKGQKLKFGSPTHIRIFGDTLGVVDAWEKKVYIYKVKVLN</sequence>
<dbReference type="Gene3D" id="2.120.10.30">
    <property type="entry name" value="TolB, C-terminal domain"/>
    <property type="match status" value="1"/>
</dbReference>
<dbReference type="PANTHER" id="PTHR24104:SF25">
    <property type="entry name" value="PROTEIN LIN-41"/>
    <property type="match status" value="1"/>
</dbReference>
<dbReference type="InterPro" id="IPR001258">
    <property type="entry name" value="NHL_repeat"/>
</dbReference>
<organism evidence="4 5">
    <name type="scientific">Flexistipes sinusarabici</name>
    <dbReference type="NCBI Taxonomy" id="2352"/>
    <lineage>
        <taxon>Bacteria</taxon>
        <taxon>Pseudomonadati</taxon>
        <taxon>Deferribacterota</taxon>
        <taxon>Deferribacteres</taxon>
        <taxon>Deferribacterales</taxon>
        <taxon>Flexistipitaceae</taxon>
        <taxon>Flexistipes</taxon>
    </lineage>
</organism>
<dbReference type="PROSITE" id="PS51125">
    <property type="entry name" value="NHL"/>
    <property type="match status" value="1"/>
</dbReference>
<comment type="caution">
    <text evidence="4">The sequence shown here is derived from an EMBL/GenBank/DDBJ whole genome shotgun (WGS) entry which is preliminary data.</text>
</comment>
<feature type="repeat" description="NHL" evidence="2">
    <location>
        <begin position="204"/>
        <end position="246"/>
    </location>
</feature>
<dbReference type="PANTHER" id="PTHR24104">
    <property type="entry name" value="E3 UBIQUITIN-PROTEIN LIGASE NHLRC1-RELATED"/>
    <property type="match status" value="1"/>
</dbReference>